<organism evidence="2 3">
    <name type="scientific">Candidatus Curtissbacteria bacterium GW2011_GWA1_40_9</name>
    <dbReference type="NCBI Taxonomy" id="1618408"/>
    <lineage>
        <taxon>Bacteria</taxon>
        <taxon>Candidatus Curtissiibacteriota</taxon>
    </lineage>
</organism>
<keyword evidence="1" id="KW-0472">Membrane</keyword>
<proteinExistence type="predicted"/>
<evidence type="ECO:0000313" key="3">
    <source>
        <dbReference type="Proteomes" id="UP000034292"/>
    </source>
</evidence>
<comment type="caution">
    <text evidence="2">The sequence shown here is derived from an EMBL/GenBank/DDBJ whole genome shotgun (WGS) entry which is preliminary data.</text>
</comment>
<dbReference type="Proteomes" id="UP000034292">
    <property type="component" value="Unassembled WGS sequence"/>
</dbReference>
<feature type="transmembrane region" description="Helical" evidence="1">
    <location>
        <begin position="21"/>
        <end position="39"/>
    </location>
</feature>
<protein>
    <submittedName>
        <fullName evidence="2">Uncharacterized protein</fullName>
    </submittedName>
</protein>
<dbReference type="AlphaFoldDB" id="A0A0G0WRA6"/>
<dbReference type="EMBL" id="LBZV01000007">
    <property type="protein sequence ID" value="KKR77927.1"/>
    <property type="molecule type" value="Genomic_DNA"/>
</dbReference>
<reference evidence="2 3" key="1">
    <citation type="journal article" date="2015" name="Nature">
        <title>rRNA introns, odd ribosomes, and small enigmatic genomes across a large radiation of phyla.</title>
        <authorList>
            <person name="Brown C.T."/>
            <person name="Hug L.A."/>
            <person name="Thomas B.C."/>
            <person name="Sharon I."/>
            <person name="Castelle C.J."/>
            <person name="Singh A."/>
            <person name="Wilkins M.J."/>
            <person name="Williams K.H."/>
            <person name="Banfield J.F."/>
        </authorList>
    </citation>
    <scope>NUCLEOTIDE SEQUENCE [LARGE SCALE GENOMIC DNA]</scope>
</reference>
<evidence type="ECO:0000313" key="2">
    <source>
        <dbReference type="EMBL" id="KKR77927.1"/>
    </source>
</evidence>
<dbReference type="STRING" id="1618408.UU23_C0007G0005"/>
<accession>A0A0G0WRA6</accession>
<gene>
    <name evidence="2" type="ORF">UU23_C0007G0005</name>
</gene>
<sequence length="186" mass="20157">MRDLARQNLRTRSRSEKNYPRALRLGIVVALIVGVVLFVNSGVGLPIVGGSDVMLRDAQHGLIPVEVSDGPIGVEGGIDLISNKATFRNVGNIKASASAERVYGAGSFTMTVNATFSGEKGHRYQVWFTDGSAQADAGFMEGSGNSWTLVFRDKDKGYSDMDGIWITDELTTEDNRAEKHLLEGTF</sequence>
<name>A0A0G0WRA6_9BACT</name>
<keyword evidence="1" id="KW-0812">Transmembrane</keyword>
<keyword evidence="1" id="KW-1133">Transmembrane helix</keyword>
<evidence type="ECO:0000256" key="1">
    <source>
        <dbReference type="SAM" id="Phobius"/>
    </source>
</evidence>